<sequence>MFKALRIRGWGAARRRSGRSGRDGTDHAGRVLSELATDLPDEDLTEDLDDSLDMYRMGSKPPGEEAEYLEMLREARDRIERGY</sequence>
<gene>
    <name evidence="1" type="ORF">GCM10010145_03830</name>
</gene>
<proteinExistence type="predicted"/>
<evidence type="ECO:0000313" key="1">
    <source>
        <dbReference type="EMBL" id="GGQ39400.1"/>
    </source>
</evidence>
<comment type="caution">
    <text evidence="1">The sequence shown here is derived from an EMBL/GenBank/DDBJ whole genome shotgun (WGS) entry which is preliminary data.</text>
</comment>
<organism evidence="1 2">
    <name type="scientific">Streptomyces ruber</name>
    <dbReference type="NCBI Taxonomy" id="83378"/>
    <lineage>
        <taxon>Bacteria</taxon>
        <taxon>Bacillati</taxon>
        <taxon>Actinomycetota</taxon>
        <taxon>Actinomycetes</taxon>
        <taxon>Kitasatosporales</taxon>
        <taxon>Streptomycetaceae</taxon>
        <taxon>Streptomyces</taxon>
    </lineage>
</organism>
<protein>
    <submittedName>
        <fullName evidence="1">Uncharacterized protein</fullName>
    </submittedName>
</protein>
<reference evidence="1" key="1">
    <citation type="journal article" date="2014" name="Int. J. Syst. Evol. Microbiol.">
        <title>Complete genome sequence of Corynebacterium casei LMG S-19264T (=DSM 44701T), isolated from a smear-ripened cheese.</title>
        <authorList>
            <consortium name="US DOE Joint Genome Institute (JGI-PGF)"/>
            <person name="Walter F."/>
            <person name="Albersmeier A."/>
            <person name="Kalinowski J."/>
            <person name="Ruckert C."/>
        </authorList>
    </citation>
    <scope>NUCLEOTIDE SEQUENCE</scope>
    <source>
        <strain evidence="1">JCM 3131</strain>
    </source>
</reference>
<accession>A0A918EPZ2</accession>
<keyword evidence="2" id="KW-1185">Reference proteome</keyword>
<dbReference type="EMBL" id="BMQK01000001">
    <property type="protein sequence ID" value="GGQ39400.1"/>
    <property type="molecule type" value="Genomic_DNA"/>
</dbReference>
<name>A0A918EPZ2_9ACTN</name>
<dbReference type="Proteomes" id="UP000620156">
    <property type="component" value="Unassembled WGS sequence"/>
</dbReference>
<reference evidence="1" key="2">
    <citation type="submission" date="2020-09" db="EMBL/GenBank/DDBJ databases">
        <authorList>
            <person name="Sun Q."/>
            <person name="Ohkuma M."/>
        </authorList>
    </citation>
    <scope>NUCLEOTIDE SEQUENCE</scope>
    <source>
        <strain evidence="1">JCM 3131</strain>
    </source>
</reference>
<evidence type="ECO:0000313" key="2">
    <source>
        <dbReference type="Proteomes" id="UP000620156"/>
    </source>
</evidence>
<dbReference type="AlphaFoldDB" id="A0A918EPZ2"/>